<name>A0ABT1WNR4_9LACT</name>
<protein>
    <submittedName>
        <fullName evidence="5">YSIRK-type signal peptide-containing protein</fullName>
    </submittedName>
</protein>
<evidence type="ECO:0000313" key="5">
    <source>
        <dbReference type="EMBL" id="MCQ9210177.1"/>
    </source>
</evidence>
<gene>
    <name evidence="5" type="ORF">NPA36_06395</name>
</gene>
<dbReference type="RefSeq" id="WP_256945291.1">
    <property type="nucleotide sequence ID" value="NZ_JANHNZ010000005.1"/>
</dbReference>
<dbReference type="Proteomes" id="UP001059480">
    <property type="component" value="Unassembled WGS sequence"/>
</dbReference>
<dbReference type="Pfam" id="PF16403">
    <property type="entry name" value="Bact_surface_Ig-like"/>
    <property type="match status" value="1"/>
</dbReference>
<dbReference type="NCBIfam" id="TIGR01168">
    <property type="entry name" value="YSIRK_signal"/>
    <property type="match status" value="1"/>
</dbReference>
<dbReference type="Pfam" id="PF04650">
    <property type="entry name" value="YSIRK_signal"/>
    <property type="match status" value="1"/>
</dbReference>
<dbReference type="EMBL" id="JANHNZ010000005">
    <property type="protein sequence ID" value="MCQ9210177.1"/>
    <property type="molecule type" value="Genomic_DNA"/>
</dbReference>
<evidence type="ECO:0000259" key="3">
    <source>
        <dbReference type="Pfam" id="PF04650"/>
    </source>
</evidence>
<dbReference type="SUPFAM" id="SSF49299">
    <property type="entry name" value="PKD domain"/>
    <property type="match status" value="1"/>
</dbReference>
<feature type="compositionally biased region" description="Basic and acidic residues" evidence="2">
    <location>
        <begin position="715"/>
        <end position="727"/>
    </location>
</feature>
<feature type="compositionally biased region" description="Basic and acidic residues" evidence="2">
    <location>
        <begin position="55"/>
        <end position="75"/>
    </location>
</feature>
<feature type="region of interest" description="Disordered" evidence="2">
    <location>
        <begin position="54"/>
        <end position="84"/>
    </location>
</feature>
<keyword evidence="6" id="KW-1185">Reference proteome</keyword>
<reference evidence="5" key="3">
    <citation type="journal article" date="2023" name="Microbiol. Resour. Announc.">
        <title>Draft Genome Sequence of Granulicatella sp. Strain S8, Isolated from a Marine Fish, Seriola quinqueradiata.</title>
        <authorList>
            <person name="Lee M."/>
            <person name="Farooq A."/>
            <person name="Jeong J.B."/>
            <person name="Jung M.Y."/>
        </authorList>
    </citation>
    <scope>NUCLEOTIDE SEQUENCE</scope>
    <source>
        <strain evidence="5">S8</strain>
    </source>
</reference>
<evidence type="ECO:0000313" key="6">
    <source>
        <dbReference type="Proteomes" id="UP001059480"/>
    </source>
</evidence>
<evidence type="ECO:0000259" key="4">
    <source>
        <dbReference type="Pfam" id="PF16403"/>
    </source>
</evidence>
<dbReference type="InterPro" id="IPR032179">
    <property type="entry name" value="Cry22Aa_Ig-like"/>
</dbReference>
<organism evidence="5 6">
    <name type="scientific">Granulicatella seriolae</name>
    <dbReference type="NCBI Taxonomy" id="2967226"/>
    <lineage>
        <taxon>Bacteria</taxon>
        <taxon>Bacillati</taxon>
        <taxon>Bacillota</taxon>
        <taxon>Bacilli</taxon>
        <taxon>Lactobacillales</taxon>
        <taxon>Carnobacteriaceae</taxon>
        <taxon>Granulicatella</taxon>
    </lineage>
</organism>
<reference evidence="5" key="1">
    <citation type="submission" date="2022-07" db="EMBL/GenBank/DDBJ databases">
        <authorList>
            <person name="Jung M.-Y."/>
            <person name="Lee M."/>
        </authorList>
    </citation>
    <scope>NUCLEOTIDE SEQUENCE</scope>
    <source>
        <strain evidence="5">S8</strain>
    </source>
</reference>
<dbReference type="Gene3D" id="2.60.40.10">
    <property type="entry name" value="Immunoglobulins"/>
    <property type="match status" value="2"/>
</dbReference>
<reference evidence="5" key="2">
    <citation type="journal article" date="2023" name="Curr. Microbiol.">
        <title>Granulicatella seriolae sp. nov., a Novel Facultative Anaerobe Isolated from Yellowtail Marine Fish.</title>
        <authorList>
            <person name="Lee M."/>
            <person name="Choi Y.J."/>
            <person name="Farooq A."/>
            <person name="Jeong J.B."/>
            <person name="Jung M.Y."/>
        </authorList>
    </citation>
    <scope>NUCLEOTIDE SEQUENCE</scope>
    <source>
        <strain evidence="5">S8</strain>
    </source>
</reference>
<dbReference type="InterPro" id="IPR035986">
    <property type="entry name" value="PKD_dom_sf"/>
</dbReference>
<feature type="domain" description="YSIRK Gram-positive signal peptide" evidence="3">
    <location>
        <begin position="8"/>
        <end position="22"/>
    </location>
</feature>
<comment type="caution">
    <text evidence="5">The sequence shown here is derived from an EMBL/GenBank/DDBJ whole genome shotgun (WGS) entry which is preliminary data.</text>
</comment>
<accession>A0ABT1WNR4</accession>
<feature type="domain" description="Pesticidal crystal protein Cry22Aa Ig-like" evidence="4">
    <location>
        <begin position="118"/>
        <end position="185"/>
    </location>
</feature>
<dbReference type="InterPro" id="IPR013783">
    <property type="entry name" value="Ig-like_fold"/>
</dbReference>
<dbReference type="InterPro" id="IPR005877">
    <property type="entry name" value="YSIRK_signal_dom"/>
</dbReference>
<evidence type="ECO:0000256" key="1">
    <source>
        <dbReference type="ARBA" id="ARBA00022729"/>
    </source>
</evidence>
<keyword evidence="1" id="KW-0732">Signal</keyword>
<feature type="non-terminal residue" evidence="5">
    <location>
        <position position="945"/>
    </location>
</feature>
<evidence type="ECO:0000256" key="2">
    <source>
        <dbReference type="SAM" id="MobiDB-lite"/>
    </source>
</evidence>
<proteinExistence type="predicted"/>
<sequence>MKDNNLIRRYSIRKLSTGVASVCMGLFCIVGGTVYADEVGTVTTADTVLVEETVDSEKTEEASKEKIDNLEKSVVEDSETSTETDMLPEVATFSETNEVARSVLGENKIAQAVVLSVTNAITIEEGTTLNPRALIDIASIDGINASSQVVVTGSVDKDTAGIYGVTYTLTAEDGTVQTATAQITVVSTQGDNFLETDRNYYEDATIDKSWLDIKIKDSVAANVLTNLTNSAAKGLIQYQDGMTYNEFYLANNLSPEDQFSRNNGDAVKLPDGTANLINTHSRFDITQVVPANLIQRISGVPNSIYANTYFSRLTAGNPTVKYSELGVAAKPDVYGYGENGTVNDYMLTGENNIVIPTRYNQNREDIWLTLRGGMYATKGTQAYLTAIDQDGNHVLGKDENGKYYLNTITTLGTTPNGYSKLGFLGKLGLTSAIGTANRQLNDVSIEDFNRYLNENLRTLQNTSGAQSIAPKFGGQIQVIGFYRDSKLDESYKANLASRLSDSDNQIDVVYFVYASGISGTNSANIADVPVEYREELYTRAGITNPTSTDLLKLYGPNISKFKIETTRPFFSDFGDLVTPTVYDPTKIDFNTVIGMNSFVLNDQGVDHSGDKIGIDVTRVRVRVNNQSTAFTLAELEKELNKSEYAGQVVNLTYVYAAPDAQDSILGLLPNEIGNNLGAYAVPISRTITVVGASFQEIHEYFTRKDGNLNDSPDSTDTRPQIERDATNETIRTVKDDTPDTGTLKGYKFFKIIQTVADLDGSNPISTELTSDGSESTINFETGKKITYTYQYVRDIATPLPLNQAPKVVAEGRTITQGSSLNIRDLLVSASDPEDGNYPLDRVELVTDGGFTSEVPGTYAVTFKVTDNDGASNTITVEVIVQPKAIPLNQAPKVVAEGRTITQGNSLNIRDLLVSASDPEDGNYPLDRVELVTDGGFTSEVPGTYA</sequence>
<feature type="region of interest" description="Disordered" evidence="2">
    <location>
        <begin position="704"/>
        <end position="727"/>
    </location>
</feature>